<reference evidence="8" key="1">
    <citation type="journal article" date="2019" name="Int. J. Syst. Evol. Microbiol.">
        <title>The Global Catalogue of Microorganisms (GCM) 10K type strain sequencing project: providing services to taxonomists for standard genome sequencing and annotation.</title>
        <authorList>
            <consortium name="The Broad Institute Genomics Platform"/>
            <consortium name="The Broad Institute Genome Sequencing Center for Infectious Disease"/>
            <person name="Wu L."/>
            <person name="Ma J."/>
        </authorList>
    </citation>
    <scope>NUCLEOTIDE SEQUENCE [LARGE SCALE GENOMIC DNA]</scope>
    <source>
        <strain evidence="8">CCM 8875</strain>
    </source>
</reference>
<evidence type="ECO:0000259" key="5">
    <source>
        <dbReference type="Pfam" id="PF10531"/>
    </source>
</evidence>
<dbReference type="InterPro" id="IPR003715">
    <property type="entry name" value="Poly_export_N"/>
</dbReference>
<dbReference type="Proteomes" id="UP001597302">
    <property type="component" value="Unassembled WGS sequence"/>
</dbReference>
<organism evidence="7 8">
    <name type="scientific">Paracoccus nototheniae</name>
    <dbReference type="NCBI Taxonomy" id="2489002"/>
    <lineage>
        <taxon>Bacteria</taxon>
        <taxon>Pseudomonadati</taxon>
        <taxon>Pseudomonadota</taxon>
        <taxon>Alphaproteobacteria</taxon>
        <taxon>Rhodobacterales</taxon>
        <taxon>Paracoccaceae</taxon>
        <taxon>Paracoccus</taxon>
    </lineage>
</organism>
<gene>
    <name evidence="7" type="ORF">ACFQ5P_19365</name>
</gene>
<name>A0ABW4E4P8_9RHOB</name>
<keyword evidence="8" id="KW-1185">Reference proteome</keyword>
<feature type="region of interest" description="Disordered" evidence="3">
    <location>
        <begin position="394"/>
        <end position="422"/>
    </location>
</feature>
<dbReference type="InterPro" id="IPR058781">
    <property type="entry name" value="HH_AprE-like"/>
</dbReference>
<feature type="domain" description="Soluble ligand binding" evidence="5">
    <location>
        <begin position="110"/>
        <end position="138"/>
    </location>
</feature>
<feature type="coiled-coil region" evidence="2">
    <location>
        <begin position="276"/>
        <end position="332"/>
    </location>
</feature>
<dbReference type="PANTHER" id="PTHR33619:SF3">
    <property type="entry name" value="POLYSACCHARIDE EXPORT PROTEIN GFCE-RELATED"/>
    <property type="match status" value="1"/>
</dbReference>
<dbReference type="Gene3D" id="3.30.1950.10">
    <property type="entry name" value="wza like domain"/>
    <property type="match status" value="1"/>
</dbReference>
<sequence length="422" mass="44684">MVDIVGPRTLRLAKAMGCLLVLGGAAGAQEHVVSPGETLEILVFRVPELTREAIVNVDGAIAFPPLGQVHVAGRTADQIGGLIQQRLTGLEIMLEAQVTVGIVTVRPVVIGGDVAEPGAIPYDQDMTVRRAIALAGGLGALRPAMGAAAALGADAESAAAELVSRHAALARAQAELEGLAELTVADLPSLGGGDTAPVLALANRLLAAAREESVQQKQFLQRDLEIIDDRIARLAVQREYQKNLVDQQTEEATRYSEMQKRGLTPQTRVSEEYRTLIQLQGNLAETDADAADVERQRAAALHELDRHDARRAAALEAEVEAVMTEIATLEASLKGSMAQLVQLGIAGDGDLTVTVYRQTEDGQEMPVPATEGTMLRPGDLVEVKLPDSYFGVSTGMGPAAAPTVTSELDETTPRSSQHRANR</sequence>
<comment type="caution">
    <text evidence="7">The sequence shown here is derived from an EMBL/GenBank/DDBJ whole genome shotgun (WGS) entry which is preliminary data.</text>
</comment>
<dbReference type="PANTHER" id="PTHR33619">
    <property type="entry name" value="POLYSACCHARIDE EXPORT PROTEIN GFCE-RELATED"/>
    <property type="match status" value="1"/>
</dbReference>
<accession>A0ABW4E4P8</accession>
<dbReference type="EMBL" id="JBHTOQ010000057">
    <property type="protein sequence ID" value="MFD1483456.1"/>
    <property type="molecule type" value="Genomic_DNA"/>
</dbReference>
<evidence type="ECO:0000313" key="7">
    <source>
        <dbReference type="EMBL" id="MFD1483456.1"/>
    </source>
</evidence>
<dbReference type="Pfam" id="PF25994">
    <property type="entry name" value="HH_AprE"/>
    <property type="match status" value="1"/>
</dbReference>
<evidence type="ECO:0000256" key="3">
    <source>
        <dbReference type="SAM" id="MobiDB-lite"/>
    </source>
</evidence>
<dbReference type="Pfam" id="PF10531">
    <property type="entry name" value="SLBB"/>
    <property type="match status" value="1"/>
</dbReference>
<evidence type="ECO:0000256" key="1">
    <source>
        <dbReference type="ARBA" id="ARBA00022729"/>
    </source>
</evidence>
<dbReference type="InterPro" id="IPR019554">
    <property type="entry name" value="Soluble_ligand-bd"/>
</dbReference>
<dbReference type="Gene3D" id="3.10.560.10">
    <property type="entry name" value="Outer membrane lipoprotein wza domain like"/>
    <property type="match status" value="1"/>
</dbReference>
<protein>
    <submittedName>
        <fullName evidence="7">Polysaccharide biosynthesis/export family protein</fullName>
    </submittedName>
</protein>
<feature type="domain" description="Polysaccharide export protein N-terminal" evidence="4">
    <location>
        <begin position="28"/>
        <end position="102"/>
    </location>
</feature>
<evidence type="ECO:0000313" key="8">
    <source>
        <dbReference type="Proteomes" id="UP001597302"/>
    </source>
</evidence>
<keyword evidence="1" id="KW-0732">Signal</keyword>
<dbReference type="Pfam" id="PF02563">
    <property type="entry name" value="Poly_export"/>
    <property type="match status" value="1"/>
</dbReference>
<dbReference type="RefSeq" id="WP_131576551.1">
    <property type="nucleotide sequence ID" value="NZ_CBCSAJ010000054.1"/>
</dbReference>
<proteinExistence type="predicted"/>
<keyword evidence="2" id="KW-0175">Coiled coil</keyword>
<dbReference type="InterPro" id="IPR049712">
    <property type="entry name" value="Poly_export"/>
</dbReference>
<feature type="domain" description="AprE-like long alpha-helical hairpin" evidence="6">
    <location>
        <begin position="153"/>
        <end position="335"/>
    </location>
</feature>
<evidence type="ECO:0000259" key="4">
    <source>
        <dbReference type="Pfam" id="PF02563"/>
    </source>
</evidence>
<evidence type="ECO:0000259" key="6">
    <source>
        <dbReference type="Pfam" id="PF25994"/>
    </source>
</evidence>
<evidence type="ECO:0000256" key="2">
    <source>
        <dbReference type="SAM" id="Coils"/>
    </source>
</evidence>